<keyword evidence="3" id="KW-1185">Reference proteome</keyword>
<evidence type="ECO:0000259" key="1">
    <source>
        <dbReference type="PROSITE" id="PS51186"/>
    </source>
</evidence>
<evidence type="ECO:0000313" key="2">
    <source>
        <dbReference type="EMBL" id="RKN72994.1"/>
    </source>
</evidence>
<dbReference type="PROSITE" id="PS51186">
    <property type="entry name" value="GNAT"/>
    <property type="match status" value="1"/>
</dbReference>
<dbReference type="Gene3D" id="3.40.630.30">
    <property type="match status" value="1"/>
</dbReference>
<feature type="domain" description="N-acetyltransferase" evidence="1">
    <location>
        <begin position="1"/>
        <end position="135"/>
    </location>
</feature>
<sequence length="142" mass="15847">MLIDIKPRLREAVVADLIGQAVFPDPEAIARAITLYESSSDLELYGLEFEGELVGAVGIAMRDGEELVVKHIAVLPDQRGKGFGRDLMVALIPLKNPRRLVAETDEESVDFYRSIGFTIESLGEKYPGVERFQCTYEVDEEE</sequence>
<organism evidence="2 3">
    <name type="scientific">Paenibacillus ginsengarvi</name>
    <dbReference type="NCBI Taxonomy" id="400777"/>
    <lineage>
        <taxon>Bacteria</taxon>
        <taxon>Bacillati</taxon>
        <taxon>Bacillota</taxon>
        <taxon>Bacilli</taxon>
        <taxon>Bacillales</taxon>
        <taxon>Paenibacillaceae</taxon>
        <taxon>Paenibacillus</taxon>
    </lineage>
</organism>
<dbReference type="PROSITE" id="PS50890">
    <property type="entry name" value="PUA"/>
    <property type="match status" value="1"/>
</dbReference>
<proteinExistence type="predicted"/>
<dbReference type="EMBL" id="RBAH01000026">
    <property type="protein sequence ID" value="RKN72994.1"/>
    <property type="molecule type" value="Genomic_DNA"/>
</dbReference>
<dbReference type="InterPro" id="IPR016181">
    <property type="entry name" value="Acyl_CoA_acyltransferase"/>
</dbReference>
<dbReference type="OrthoDB" id="45853at2"/>
<dbReference type="CDD" id="cd04301">
    <property type="entry name" value="NAT_SF"/>
    <property type="match status" value="1"/>
</dbReference>
<evidence type="ECO:0000313" key="3">
    <source>
        <dbReference type="Proteomes" id="UP000282311"/>
    </source>
</evidence>
<name>A0A3B0BLF1_9BACL</name>
<keyword evidence="2" id="KW-0808">Transferase</keyword>
<protein>
    <submittedName>
        <fullName evidence="2">N-acetyltransferase</fullName>
    </submittedName>
</protein>
<accession>A0A3B0BLF1</accession>
<dbReference type="SUPFAM" id="SSF55729">
    <property type="entry name" value="Acyl-CoA N-acyltransferases (Nat)"/>
    <property type="match status" value="1"/>
</dbReference>
<dbReference type="RefSeq" id="WP_120750570.1">
    <property type="nucleotide sequence ID" value="NZ_RBAH01000026.1"/>
</dbReference>
<comment type="caution">
    <text evidence="2">The sequence shown here is derived from an EMBL/GenBank/DDBJ whole genome shotgun (WGS) entry which is preliminary data.</text>
</comment>
<dbReference type="Pfam" id="PF13508">
    <property type="entry name" value="Acetyltransf_7"/>
    <property type="match status" value="1"/>
</dbReference>
<dbReference type="InterPro" id="IPR000182">
    <property type="entry name" value="GNAT_dom"/>
</dbReference>
<dbReference type="GO" id="GO:0016747">
    <property type="term" value="F:acyltransferase activity, transferring groups other than amino-acyl groups"/>
    <property type="evidence" value="ECO:0007669"/>
    <property type="project" value="InterPro"/>
</dbReference>
<dbReference type="AlphaFoldDB" id="A0A3B0BLF1"/>
<dbReference type="Proteomes" id="UP000282311">
    <property type="component" value="Unassembled WGS sequence"/>
</dbReference>
<reference evidence="2 3" key="1">
    <citation type="journal article" date="2007" name="Int. J. Syst. Evol. Microbiol.">
        <title>Paenibacillus ginsengarvi sp. nov., isolated from soil from ginseng cultivation.</title>
        <authorList>
            <person name="Yoon M.H."/>
            <person name="Ten L.N."/>
            <person name="Im W.T."/>
        </authorList>
    </citation>
    <scope>NUCLEOTIDE SEQUENCE [LARGE SCALE GENOMIC DNA]</scope>
    <source>
        <strain evidence="2 3">KCTC 13059</strain>
    </source>
</reference>
<gene>
    <name evidence="2" type="ORF">D7M11_28000</name>
</gene>